<dbReference type="RefSeq" id="WP_217892763.1">
    <property type="nucleotide sequence ID" value="NZ_JAHSTS010000002.1"/>
</dbReference>
<dbReference type="InterPro" id="IPR011105">
    <property type="entry name" value="Cell_wall_hydrolase_SleB"/>
</dbReference>
<keyword evidence="2" id="KW-0378">Hydrolase</keyword>
<dbReference type="EMBL" id="JAHSTS010000002">
    <property type="protein sequence ID" value="MBV4459165.1"/>
    <property type="molecule type" value="Genomic_DNA"/>
</dbReference>
<accession>A0ABS6PFB7</accession>
<organism evidence="2 3">
    <name type="scientific">Pseudomonas ekonensis</name>
    <dbReference type="NCBI Taxonomy" id="2842353"/>
    <lineage>
        <taxon>Bacteria</taxon>
        <taxon>Pseudomonadati</taxon>
        <taxon>Pseudomonadota</taxon>
        <taxon>Gammaproteobacteria</taxon>
        <taxon>Pseudomonadales</taxon>
        <taxon>Pseudomonadaceae</taxon>
        <taxon>Pseudomonas</taxon>
    </lineage>
</organism>
<gene>
    <name evidence="2" type="ORF">KVG96_14490</name>
</gene>
<proteinExistence type="predicted"/>
<dbReference type="Proteomes" id="UP000765224">
    <property type="component" value="Unassembled WGS sequence"/>
</dbReference>
<reference evidence="2 3" key="1">
    <citation type="submission" date="2021-06" db="EMBL/GenBank/DDBJ databases">
        <title>Updating the genus Pseudomonas: Description of 43 new species and partition of the Pseudomonas putida group.</title>
        <authorList>
            <person name="Girard L."/>
            <person name="Lood C."/>
            <person name="Vandamme P."/>
            <person name="Rokni-Zadeh H."/>
            <person name="Van Noort V."/>
            <person name="Hofte M."/>
            <person name="Lavigne R."/>
            <person name="De Mot R."/>
        </authorList>
    </citation>
    <scope>NUCLEOTIDE SEQUENCE [LARGE SCALE GENOMIC DNA]</scope>
    <source>
        <strain evidence="2 3">COR58</strain>
    </source>
</reference>
<dbReference type="Pfam" id="PF07486">
    <property type="entry name" value="Hydrolase_2"/>
    <property type="match status" value="1"/>
</dbReference>
<feature type="domain" description="Cell wall hydrolase SleB" evidence="1">
    <location>
        <begin position="21"/>
        <end position="137"/>
    </location>
</feature>
<evidence type="ECO:0000313" key="2">
    <source>
        <dbReference type="EMBL" id="MBV4459165.1"/>
    </source>
</evidence>
<comment type="caution">
    <text evidence="2">The sequence shown here is derived from an EMBL/GenBank/DDBJ whole genome shotgun (WGS) entry which is preliminary data.</text>
</comment>
<dbReference type="GO" id="GO:0016787">
    <property type="term" value="F:hydrolase activity"/>
    <property type="evidence" value="ECO:0007669"/>
    <property type="project" value="UniProtKB-KW"/>
</dbReference>
<evidence type="ECO:0000313" key="3">
    <source>
        <dbReference type="Proteomes" id="UP000765224"/>
    </source>
</evidence>
<keyword evidence="3" id="KW-1185">Reference proteome</keyword>
<protein>
    <submittedName>
        <fullName evidence="2">Cell wall hydrolase</fullName>
    </submittedName>
</protein>
<name>A0ABS6PFB7_9PSED</name>
<sequence length="141" mass="15449">MTVTEQDRDILARTLWGEARGETPAGQVAVAWTIRNRVLDGKANSWWGEGYAGVCQKPYQFSCWNKGDPNFAYLSGAKPIPARELSQARVAADQVIDGKVPDPTGGATHYYALSMRTPPAWAAEAKKTLQLGGHVFFRDVP</sequence>
<evidence type="ECO:0000259" key="1">
    <source>
        <dbReference type="Pfam" id="PF07486"/>
    </source>
</evidence>